<organism evidence="2">
    <name type="scientific">viral metagenome</name>
    <dbReference type="NCBI Taxonomy" id="1070528"/>
    <lineage>
        <taxon>unclassified sequences</taxon>
        <taxon>metagenomes</taxon>
        <taxon>organismal metagenomes</taxon>
    </lineage>
</organism>
<sequence>MADFKPVLPKEFDASKVSFSYSKAMSSGAKLFFLEYDGAPLYIQSPEMGVTFDPQVFEDGPDAKYNIKTNLNLSNEQCKVFHDKMVEFDEKIKSLAKSNSVEWFKKKNISDDVIESMFTPTVKVYIDPESGEPTGRYPPSFGFKVKKKEGKIQCRCFTEDKREINFNDKDEENYMEFTKCLKKNAQVKGLFKCDFVWHSPGKFGCTWSAQQLRVKIPKGFDEYAFMDDSDEDEVSEKLQQGNYVESDSDEEETVETA</sequence>
<evidence type="ECO:0000256" key="1">
    <source>
        <dbReference type="SAM" id="MobiDB-lite"/>
    </source>
</evidence>
<feature type="compositionally biased region" description="Acidic residues" evidence="1">
    <location>
        <begin position="246"/>
        <end position="257"/>
    </location>
</feature>
<reference evidence="2" key="1">
    <citation type="journal article" date="2020" name="Nature">
        <title>Giant virus diversity and host interactions through global metagenomics.</title>
        <authorList>
            <person name="Schulz F."/>
            <person name="Roux S."/>
            <person name="Paez-Espino D."/>
            <person name="Jungbluth S."/>
            <person name="Walsh D.A."/>
            <person name="Denef V.J."/>
            <person name="McMahon K.D."/>
            <person name="Konstantinidis K.T."/>
            <person name="Eloe-Fadrosh E.A."/>
            <person name="Kyrpides N.C."/>
            <person name="Woyke T."/>
        </authorList>
    </citation>
    <scope>NUCLEOTIDE SEQUENCE</scope>
    <source>
        <strain evidence="2">GVMAG-S-ERX556126-94</strain>
    </source>
</reference>
<evidence type="ECO:0000313" key="2">
    <source>
        <dbReference type="EMBL" id="QHT39141.1"/>
    </source>
</evidence>
<proteinExistence type="predicted"/>
<dbReference type="AlphaFoldDB" id="A0A6C0FE59"/>
<protein>
    <submittedName>
        <fullName evidence="2">Uncharacterized protein</fullName>
    </submittedName>
</protein>
<accession>A0A6C0FE59</accession>
<feature type="region of interest" description="Disordered" evidence="1">
    <location>
        <begin position="230"/>
        <end position="257"/>
    </location>
</feature>
<dbReference type="EMBL" id="MN738838">
    <property type="protein sequence ID" value="QHT39141.1"/>
    <property type="molecule type" value="Genomic_DNA"/>
</dbReference>
<name>A0A6C0FE59_9ZZZZ</name>